<name>A0AA38CT58_9MICO</name>
<evidence type="ECO:0000313" key="2">
    <source>
        <dbReference type="Proteomes" id="UP001157161"/>
    </source>
</evidence>
<dbReference type="EMBL" id="BSUM01000001">
    <property type="protein sequence ID" value="GMA32696.1"/>
    <property type="molecule type" value="Genomic_DNA"/>
</dbReference>
<evidence type="ECO:0000313" key="1">
    <source>
        <dbReference type="EMBL" id="GMA32696.1"/>
    </source>
</evidence>
<accession>A0AA38CT58</accession>
<proteinExistence type="predicted"/>
<sequence length="98" mass="10172">MADEDIDVDLADLRTIANGLSDGAEALEGLSFPDGPDAGLVTPSITSLLGQLATSTGNVASSMAAASENVELSRSYYQRSDADESASFSEIERVMEPS</sequence>
<reference evidence="1" key="2">
    <citation type="submission" date="2023-02" db="EMBL/GenBank/DDBJ databases">
        <authorList>
            <person name="Sun Q."/>
            <person name="Mori K."/>
        </authorList>
    </citation>
    <scope>NUCLEOTIDE SEQUENCE</scope>
    <source>
        <strain evidence="1">NBRC 112290</strain>
    </source>
</reference>
<comment type="caution">
    <text evidence="1">The sequence shown here is derived from an EMBL/GenBank/DDBJ whole genome shotgun (WGS) entry which is preliminary data.</text>
</comment>
<gene>
    <name evidence="1" type="ORF">GCM10025875_26880</name>
</gene>
<evidence type="ECO:0008006" key="3">
    <source>
        <dbReference type="Google" id="ProtNLM"/>
    </source>
</evidence>
<dbReference type="AlphaFoldDB" id="A0AA38CT58"/>
<protein>
    <recommendedName>
        <fullName evidence="3">Excreted virulence factor EspC, type VII ESX diderm</fullName>
    </recommendedName>
</protein>
<keyword evidence="2" id="KW-1185">Reference proteome</keyword>
<organism evidence="1 2">
    <name type="scientific">Litorihabitans aurantiacus</name>
    <dbReference type="NCBI Taxonomy" id="1930061"/>
    <lineage>
        <taxon>Bacteria</taxon>
        <taxon>Bacillati</taxon>
        <taxon>Actinomycetota</taxon>
        <taxon>Actinomycetes</taxon>
        <taxon>Micrococcales</taxon>
        <taxon>Beutenbergiaceae</taxon>
        <taxon>Litorihabitans</taxon>
    </lineage>
</organism>
<reference evidence="1" key="1">
    <citation type="journal article" date="2014" name="Int. J. Syst. Evol. Microbiol.">
        <title>Complete genome sequence of Corynebacterium casei LMG S-19264T (=DSM 44701T), isolated from a smear-ripened cheese.</title>
        <authorList>
            <consortium name="US DOE Joint Genome Institute (JGI-PGF)"/>
            <person name="Walter F."/>
            <person name="Albersmeier A."/>
            <person name="Kalinowski J."/>
            <person name="Ruckert C."/>
        </authorList>
    </citation>
    <scope>NUCLEOTIDE SEQUENCE</scope>
    <source>
        <strain evidence="1">NBRC 112290</strain>
    </source>
</reference>
<dbReference type="RefSeq" id="WP_284251379.1">
    <property type="nucleotide sequence ID" value="NZ_BSUM01000001.1"/>
</dbReference>
<dbReference type="Proteomes" id="UP001157161">
    <property type="component" value="Unassembled WGS sequence"/>
</dbReference>